<reference evidence="3" key="1">
    <citation type="submission" date="2022-10" db="EMBL/GenBank/DDBJ databases">
        <title>Genome assembly of Pristionchus species.</title>
        <authorList>
            <person name="Yoshida K."/>
            <person name="Sommer R.J."/>
        </authorList>
    </citation>
    <scope>NUCLEOTIDE SEQUENCE [LARGE SCALE GENOMIC DNA]</scope>
    <source>
        <strain evidence="3">RS5460</strain>
    </source>
</reference>
<dbReference type="InterPro" id="IPR002018">
    <property type="entry name" value="CarbesteraseB"/>
</dbReference>
<feature type="non-terminal residue" evidence="2">
    <location>
        <position position="1"/>
    </location>
</feature>
<feature type="non-terminal residue" evidence="2">
    <location>
        <position position="247"/>
    </location>
</feature>
<comment type="caution">
    <text evidence="2">The sequence shown here is derived from an EMBL/GenBank/DDBJ whole genome shotgun (WGS) entry which is preliminary data.</text>
</comment>
<organism evidence="2 3">
    <name type="scientific">Pristionchus mayeri</name>
    <dbReference type="NCBI Taxonomy" id="1317129"/>
    <lineage>
        <taxon>Eukaryota</taxon>
        <taxon>Metazoa</taxon>
        <taxon>Ecdysozoa</taxon>
        <taxon>Nematoda</taxon>
        <taxon>Chromadorea</taxon>
        <taxon>Rhabditida</taxon>
        <taxon>Rhabditina</taxon>
        <taxon>Diplogasteromorpha</taxon>
        <taxon>Diplogasteroidea</taxon>
        <taxon>Neodiplogasteridae</taxon>
        <taxon>Pristionchus</taxon>
    </lineage>
</organism>
<dbReference type="AlphaFoldDB" id="A0AAN4ZKF1"/>
<evidence type="ECO:0000313" key="2">
    <source>
        <dbReference type="EMBL" id="GMR40979.1"/>
    </source>
</evidence>
<feature type="domain" description="Carboxylesterase type B" evidence="1">
    <location>
        <begin position="17"/>
        <end position="137"/>
    </location>
</feature>
<sequence>NQDQLALYKSFVRSFYDPIGNIDGDDNLAWAKLVSRAISDHNFFAPARKELKWYKDRKNSENVFLYDFNYFNSFCLNSYTVFDWKPSIHCSELCFLWFYPYEWERALVEGRIRPSDLEVADNLGRAWTNFAKYGNPGWSPMGDDYEYVVLSDTISDMQKDWGENANTIFNEILPAKMHMDLPPFDIDPVMKNQIENQAPVILKMWLAATCPSWKPLTTTELTIFPLISGQATVRPISRQRGSSSQLS</sequence>
<dbReference type="PANTHER" id="PTHR11559">
    <property type="entry name" value="CARBOXYLESTERASE"/>
    <property type="match status" value="1"/>
</dbReference>
<dbReference type="Gene3D" id="3.40.50.1820">
    <property type="entry name" value="alpha/beta hydrolase"/>
    <property type="match status" value="1"/>
</dbReference>
<dbReference type="InterPro" id="IPR050309">
    <property type="entry name" value="Type-B_Carboxylest/Lipase"/>
</dbReference>
<dbReference type="Pfam" id="PF00135">
    <property type="entry name" value="COesterase"/>
    <property type="match status" value="1"/>
</dbReference>
<evidence type="ECO:0000259" key="1">
    <source>
        <dbReference type="Pfam" id="PF00135"/>
    </source>
</evidence>
<dbReference type="InterPro" id="IPR029058">
    <property type="entry name" value="AB_hydrolase_fold"/>
</dbReference>
<accession>A0AAN4ZKF1</accession>
<keyword evidence="3" id="KW-1185">Reference proteome</keyword>
<dbReference type="SUPFAM" id="SSF53474">
    <property type="entry name" value="alpha/beta-Hydrolases"/>
    <property type="match status" value="1"/>
</dbReference>
<protein>
    <recommendedName>
        <fullName evidence="1">Carboxylesterase type B domain-containing protein</fullName>
    </recommendedName>
</protein>
<proteinExistence type="predicted"/>
<gene>
    <name evidence="2" type="ORF">PMAYCL1PPCAC_11174</name>
</gene>
<name>A0AAN4ZKF1_9BILA</name>
<dbReference type="Proteomes" id="UP001328107">
    <property type="component" value="Unassembled WGS sequence"/>
</dbReference>
<evidence type="ECO:0000313" key="3">
    <source>
        <dbReference type="Proteomes" id="UP001328107"/>
    </source>
</evidence>
<dbReference type="EMBL" id="BTRK01000003">
    <property type="protein sequence ID" value="GMR40979.1"/>
    <property type="molecule type" value="Genomic_DNA"/>
</dbReference>